<name>A0A7X2P8F2_9FIRM</name>
<dbReference type="SMART" id="SM00382">
    <property type="entry name" value="AAA"/>
    <property type="match status" value="1"/>
</dbReference>
<dbReference type="GO" id="GO:0007005">
    <property type="term" value="P:mitochondrion organization"/>
    <property type="evidence" value="ECO:0007669"/>
    <property type="project" value="TreeGrafter"/>
</dbReference>
<protein>
    <submittedName>
        <fullName evidence="2">AAA family ATPase</fullName>
    </submittedName>
</protein>
<evidence type="ECO:0000313" key="2">
    <source>
        <dbReference type="EMBL" id="MST82143.1"/>
    </source>
</evidence>
<dbReference type="GO" id="GO:0051131">
    <property type="term" value="P:chaperone-mediated protein complex assembly"/>
    <property type="evidence" value="ECO:0007669"/>
    <property type="project" value="TreeGrafter"/>
</dbReference>
<dbReference type="InterPro" id="IPR027417">
    <property type="entry name" value="P-loop_NTPase"/>
</dbReference>
<organism evidence="2 3">
    <name type="scientific">Bilifractor porci</name>
    <dbReference type="NCBI Taxonomy" id="2606636"/>
    <lineage>
        <taxon>Bacteria</taxon>
        <taxon>Bacillati</taxon>
        <taxon>Bacillota</taxon>
        <taxon>Clostridia</taxon>
        <taxon>Lachnospirales</taxon>
        <taxon>Lachnospiraceae</taxon>
        <taxon>Bilifractor</taxon>
    </lineage>
</organism>
<dbReference type="GO" id="GO:0003697">
    <property type="term" value="F:single-stranded DNA binding"/>
    <property type="evidence" value="ECO:0007669"/>
    <property type="project" value="TreeGrafter"/>
</dbReference>
<evidence type="ECO:0000259" key="1">
    <source>
        <dbReference type="SMART" id="SM00382"/>
    </source>
</evidence>
<accession>A0A7X2P8F2</accession>
<evidence type="ECO:0000313" key="3">
    <source>
        <dbReference type="Proteomes" id="UP000466864"/>
    </source>
</evidence>
<dbReference type="Proteomes" id="UP000466864">
    <property type="component" value="Unassembled WGS sequence"/>
</dbReference>
<dbReference type="GO" id="GO:0005524">
    <property type="term" value="F:ATP binding"/>
    <property type="evidence" value="ECO:0007669"/>
    <property type="project" value="InterPro"/>
</dbReference>
<dbReference type="SUPFAM" id="SSF52540">
    <property type="entry name" value="P-loop containing nucleoside triphosphate hydrolases"/>
    <property type="match status" value="1"/>
</dbReference>
<dbReference type="Pfam" id="PF00004">
    <property type="entry name" value="AAA"/>
    <property type="match status" value="1"/>
</dbReference>
<feature type="domain" description="AAA+ ATPase" evidence="1">
    <location>
        <begin position="195"/>
        <end position="340"/>
    </location>
</feature>
<dbReference type="Gene3D" id="3.40.50.300">
    <property type="entry name" value="P-loop containing nucleotide triphosphate hydrolases"/>
    <property type="match status" value="1"/>
</dbReference>
<dbReference type="GO" id="GO:0004252">
    <property type="term" value="F:serine-type endopeptidase activity"/>
    <property type="evidence" value="ECO:0007669"/>
    <property type="project" value="InterPro"/>
</dbReference>
<gene>
    <name evidence="2" type="ORF">FYJ60_07430</name>
</gene>
<dbReference type="PANTHER" id="PTHR43718">
    <property type="entry name" value="LON PROTEASE"/>
    <property type="match status" value="1"/>
</dbReference>
<comment type="caution">
    <text evidence="2">The sequence shown here is derived from an EMBL/GenBank/DDBJ whole genome shotgun (WGS) entry which is preliminary data.</text>
</comment>
<dbReference type="GO" id="GO:0004176">
    <property type="term" value="F:ATP-dependent peptidase activity"/>
    <property type="evidence" value="ECO:0007669"/>
    <property type="project" value="InterPro"/>
</dbReference>
<dbReference type="PANTHER" id="PTHR43718:SF2">
    <property type="entry name" value="LON PROTEASE HOMOLOG, MITOCHONDRIAL"/>
    <property type="match status" value="1"/>
</dbReference>
<dbReference type="Gene3D" id="1.10.8.60">
    <property type="match status" value="1"/>
</dbReference>
<sequence length="429" mass="48327">MFECRTGEKPELCPVYKVDVRFQKLLLSLMEEHAFLRLDGYYQGETFAVTGIHRQKEPEDREEPDDSFLQTLIHRLQSSQVFPQEEAPEEERFETLEGIKSFVKIGGITLPGQIRHWAERTLKELEDPSVSAEEKNHAKRALMLMLNVRWESTDFPPIDPWEARKILDEELYGLENVKQRVIETIIQINRTHTLPAYGLLLIGPPGTGKSRIAYAVGKILKLPCTVLDMSTIRDPEALTGSPRVYVNAKPGKIMEAFSRAGTSNIVFVINELDKADGEHTNGNPGDVLLTLLDNLGFTDVYMECAIPTGGVYPIGTANDKSKISGPLLSRFSVIEIPDYTPEEKKIIFTQYALPRVLKKVGMSKKECVLTEGAVDCVIRRFQGYTGCRELEQAAEHIAGNALYRIETERVAQVIYDEKAVERLLTGKNT</sequence>
<dbReference type="AlphaFoldDB" id="A0A7X2P8F2"/>
<dbReference type="GO" id="GO:0016887">
    <property type="term" value="F:ATP hydrolysis activity"/>
    <property type="evidence" value="ECO:0007669"/>
    <property type="project" value="InterPro"/>
</dbReference>
<dbReference type="GO" id="GO:0006515">
    <property type="term" value="P:protein quality control for misfolded or incompletely synthesized proteins"/>
    <property type="evidence" value="ECO:0007669"/>
    <property type="project" value="TreeGrafter"/>
</dbReference>
<dbReference type="InterPro" id="IPR003959">
    <property type="entry name" value="ATPase_AAA_core"/>
</dbReference>
<reference evidence="2 3" key="1">
    <citation type="submission" date="2019-08" db="EMBL/GenBank/DDBJ databases">
        <title>In-depth cultivation of the pig gut microbiome towards novel bacterial diversity and tailored functional studies.</title>
        <authorList>
            <person name="Wylensek D."/>
            <person name="Hitch T.C.A."/>
            <person name="Clavel T."/>
        </authorList>
    </citation>
    <scope>NUCLEOTIDE SEQUENCE [LARGE SCALE GENOMIC DNA]</scope>
    <source>
        <strain evidence="2 3">Oil+RF-744-WCA-WT-13</strain>
    </source>
</reference>
<dbReference type="EMBL" id="VUMV01000004">
    <property type="protein sequence ID" value="MST82143.1"/>
    <property type="molecule type" value="Genomic_DNA"/>
</dbReference>
<proteinExistence type="predicted"/>
<dbReference type="InterPro" id="IPR027065">
    <property type="entry name" value="Lon_Prtase"/>
</dbReference>
<keyword evidence="3" id="KW-1185">Reference proteome</keyword>
<dbReference type="InterPro" id="IPR003593">
    <property type="entry name" value="AAA+_ATPase"/>
</dbReference>